<sequence length="186" mass="20153">MRNAIVRFGALYVFNAAVLLLVGLLLPSVRVGWHALWASVILTAAALLIKPLLARAFAEGTAKSAAQRTRLGEKVVQYGSVFIVELIIWVLTVLFSGVTVRGLFWGWALPPVLLLIGWMVYDRIDDRLHAKAGELYDAASSKIGGSRASDSDDKATAPPSPAAEAGREELKDGLTPEQRRMLDELG</sequence>
<keyword evidence="2" id="KW-0472">Membrane</keyword>
<feature type="transmembrane region" description="Helical" evidence="2">
    <location>
        <begin position="75"/>
        <end position="98"/>
    </location>
</feature>
<feature type="transmembrane region" description="Helical" evidence="2">
    <location>
        <begin position="12"/>
        <end position="29"/>
    </location>
</feature>
<evidence type="ECO:0000313" key="4">
    <source>
        <dbReference type="Proteomes" id="UP001371224"/>
    </source>
</evidence>
<protein>
    <recommendedName>
        <fullName evidence="5">Phage holin family protein</fullName>
    </recommendedName>
</protein>
<keyword evidence="2" id="KW-0812">Transmembrane</keyword>
<evidence type="ECO:0000256" key="2">
    <source>
        <dbReference type="SAM" id="Phobius"/>
    </source>
</evidence>
<dbReference type="Proteomes" id="UP001371224">
    <property type="component" value="Unassembled WGS sequence"/>
</dbReference>
<gene>
    <name evidence="3" type="ORF">WDU99_02175</name>
</gene>
<feature type="transmembrane region" description="Helical" evidence="2">
    <location>
        <begin position="104"/>
        <end position="121"/>
    </location>
</feature>
<keyword evidence="2" id="KW-1133">Transmembrane helix</keyword>
<reference evidence="3 4" key="1">
    <citation type="submission" date="2024-02" db="EMBL/GenBank/DDBJ databases">
        <authorList>
            <person name="Saticioglu I.B."/>
        </authorList>
    </citation>
    <scope>NUCLEOTIDE SEQUENCE [LARGE SCALE GENOMIC DNA]</scope>
    <source>
        <strain evidence="3 4">Mu-80</strain>
    </source>
</reference>
<evidence type="ECO:0000256" key="1">
    <source>
        <dbReference type="SAM" id="MobiDB-lite"/>
    </source>
</evidence>
<comment type="caution">
    <text evidence="3">The sequence shown here is derived from an EMBL/GenBank/DDBJ whole genome shotgun (WGS) entry which is preliminary data.</text>
</comment>
<feature type="compositionally biased region" description="Basic and acidic residues" evidence="1">
    <location>
        <begin position="165"/>
        <end position="186"/>
    </location>
</feature>
<evidence type="ECO:0000313" key="3">
    <source>
        <dbReference type="EMBL" id="MEJ1087119.1"/>
    </source>
</evidence>
<accession>A0ABU8L717</accession>
<keyword evidence="4" id="KW-1185">Reference proteome</keyword>
<organism evidence="3 4">
    <name type="scientific">Microbacterium bandirmense</name>
    <dbReference type="NCBI Taxonomy" id="3122050"/>
    <lineage>
        <taxon>Bacteria</taxon>
        <taxon>Bacillati</taxon>
        <taxon>Actinomycetota</taxon>
        <taxon>Actinomycetes</taxon>
        <taxon>Micrococcales</taxon>
        <taxon>Microbacteriaceae</taxon>
        <taxon>Microbacterium</taxon>
    </lineage>
</organism>
<evidence type="ECO:0008006" key="5">
    <source>
        <dbReference type="Google" id="ProtNLM"/>
    </source>
</evidence>
<proteinExistence type="predicted"/>
<dbReference type="EMBL" id="JBBDGM010000002">
    <property type="protein sequence ID" value="MEJ1087119.1"/>
    <property type="molecule type" value="Genomic_DNA"/>
</dbReference>
<name>A0ABU8L717_9MICO</name>
<feature type="transmembrane region" description="Helical" evidence="2">
    <location>
        <begin position="35"/>
        <end position="54"/>
    </location>
</feature>
<dbReference type="RefSeq" id="WP_337330802.1">
    <property type="nucleotide sequence ID" value="NZ_JBBDGM010000002.1"/>
</dbReference>
<feature type="region of interest" description="Disordered" evidence="1">
    <location>
        <begin position="141"/>
        <end position="186"/>
    </location>
</feature>